<dbReference type="OrthoDB" id="9154735at2"/>
<dbReference type="AlphaFoldDB" id="A0A1H8K8S1"/>
<dbReference type="RefSeq" id="WP_143280597.1">
    <property type="nucleotide sequence ID" value="NZ_FOCW01000009.1"/>
</dbReference>
<accession>A0A1H8K8S1</accession>
<keyword evidence="1" id="KW-0812">Transmembrane</keyword>
<feature type="transmembrane region" description="Helical" evidence="1">
    <location>
        <begin position="42"/>
        <end position="66"/>
    </location>
</feature>
<evidence type="ECO:0000256" key="1">
    <source>
        <dbReference type="SAM" id="Phobius"/>
    </source>
</evidence>
<gene>
    <name evidence="2" type="ORF">SAMN02745977_02271</name>
</gene>
<reference evidence="2 3" key="1">
    <citation type="submission" date="2016-10" db="EMBL/GenBank/DDBJ databases">
        <authorList>
            <person name="de Groot N.N."/>
        </authorList>
    </citation>
    <scope>NUCLEOTIDE SEQUENCE [LARGE SCALE GENOMIC DNA]</scope>
    <source>
        <strain evidence="2 3">DSM 15123</strain>
    </source>
</reference>
<dbReference type="STRING" id="1121117.SAMN02745977_02271"/>
<evidence type="ECO:0000313" key="3">
    <source>
        <dbReference type="Proteomes" id="UP000199531"/>
    </source>
</evidence>
<keyword evidence="3" id="KW-1185">Reference proteome</keyword>
<evidence type="ECO:0008006" key="4">
    <source>
        <dbReference type="Google" id="ProtNLM"/>
    </source>
</evidence>
<protein>
    <recommendedName>
        <fullName evidence="4">Holin-X, holin superfamily III</fullName>
    </recommendedName>
</protein>
<evidence type="ECO:0000313" key="2">
    <source>
        <dbReference type="EMBL" id="SEN88798.1"/>
    </source>
</evidence>
<dbReference type="Proteomes" id="UP000199531">
    <property type="component" value="Unassembled WGS sequence"/>
</dbReference>
<feature type="transmembrane region" description="Helical" evidence="1">
    <location>
        <begin position="72"/>
        <end position="91"/>
    </location>
</feature>
<dbReference type="EMBL" id="FOCW01000009">
    <property type="protein sequence ID" value="SEN88798.1"/>
    <property type="molecule type" value="Genomic_DNA"/>
</dbReference>
<keyword evidence="1" id="KW-1133">Transmembrane helix</keyword>
<sequence>MLHPLLKVMIKKPDLIVTHIGNYLDLFRAESMDVAGNAVRRLVAWVAVAITLSLFLVFTGVALMLGLLQNQFHWALVAVPAIPLLLAFIAWGMTRKPVLSAEVGEIKRQFMADIEAFHVAGEKDA</sequence>
<keyword evidence="1" id="KW-0472">Membrane</keyword>
<organism evidence="2 3">
    <name type="scientific">Brachymonas denitrificans DSM 15123</name>
    <dbReference type="NCBI Taxonomy" id="1121117"/>
    <lineage>
        <taxon>Bacteria</taxon>
        <taxon>Pseudomonadati</taxon>
        <taxon>Pseudomonadota</taxon>
        <taxon>Betaproteobacteria</taxon>
        <taxon>Burkholderiales</taxon>
        <taxon>Comamonadaceae</taxon>
        <taxon>Brachymonas</taxon>
    </lineage>
</organism>
<name>A0A1H8K8S1_9BURK</name>
<proteinExistence type="predicted"/>